<comment type="similarity">
    <text evidence="1 6">Belongs to the peptidase S8 family.</text>
</comment>
<dbReference type="EMBL" id="SOJN01000005">
    <property type="protein sequence ID" value="TET47861.1"/>
    <property type="molecule type" value="Genomic_DNA"/>
</dbReference>
<dbReference type="Pfam" id="PF13860">
    <property type="entry name" value="FlgD_ig"/>
    <property type="match status" value="1"/>
</dbReference>
<dbReference type="InterPro" id="IPR036852">
    <property type="entry name" value="Peptidase_S8/S53_dom_sf"/>
</dbReference>
<keyword evidence="2 6" id="KW-0645">Protease</keyword>
<proteinExistence type="inferred from homology"/>
<dbReference type="InterPro" id="IPR025965">
    <property type="entry name" value="FlgD/Vpr_Ig-like"/>
</dbReference>
<dbReference type="SUPFAM" id="SSF52743">
    <property type="entry name" value="Subtilisin-like"/>
    <property type="match status" value="1"/>
</dbReference>
<dbReference type="InterPro" id="IPR026444">
    <property type="entry name" value="Secre_tail"/>
</dbReference>
<name>A0A523UZQ6_UNCT6</name>
<keyword evidence="3 6" id="KW-0378">Hydrolase</keyword>
<evidence type="ECO:0000256" key="6">
    <source>
        <dbReference type="PROSITE-ProRule" id="PRU01240"/>
    </source>
</evidence>
<evidence type="ECO:0000256" key="3">
    <source>
        <dbReference type="ARBA" id="ARBA00022801"/>
    </source>
</evidence>
<sequence length="1008" mass="108127">MNKFLLFLMVFALASTALSAPNSRITPDLEKALSEAGPDQLMDIIVICEGTPGYQALIETTSDFTFEQKRNTVVTELKRFVEEKQSHLLSFLKSQEKLGNTERVRSLWVNNVIAVKATRDVVSRLRQMPGIERMVLDVKRNVLLAQGPEGSFPLAPSVEWNITLINAPAVWALGFTGQGIVVGHFDTGVNYTHVDLADHIWVNAGEIPSNGVDDDGNGYIDDVYGYDFAYNDGDPRDAAGHGTHTAGTVASDGTAGDSCGVAPDAQIMGLKVLDDGGNGSESDVWEAIQYAIDNGARVMTFSIGWQHIWNPNRTQWRNSFDAALAAGLIAAVASGNEGGGGAPDNVRTPGDVPPPWLHPDQTLTGGLGSVVTVGATNSSDNIAGFSSRGPVSWESISPWFDYPYNPEMGLMDPDVSAPGVNVTSCAYYNNTGYTSGWQGTSMACPHVAGLMALMLSKNPSLTPALVDSIIEVTALDRGSAGKDNSYGAGRIRCLDAITLVPPSGEPYIFKQSHLVDDSGGNNNGRMDPGETVDLIITLMNSGLDATNVQATLRESDPYVSVTDSTSNFGNISSGSSADNNSDPYVIVVDPSACEGYQVPFTLHITADGAYENDVNFSLTIGQAPPAWETHNVGNVRLTVTGFGALGFTTTEGAGDGFEYPKYIDHLYYGGMAAGNSSSYVVDRFYSPAGAESDWETILCQGLQFGQAVYSDQDGWVRYDDAGHGTPKGLEITQDSWAWGSPPHDDYVIIRYTMKNEGGSPLNGLYLGQFADFDMGADAQSNYAGTDAARRLGYMYENAAGPYVGVTLLDPKTAANLSVIDHELYVYYGQMTESVKMNFLNGTISVSQSNRAYDWSVMVSAGPFDLAPGDSTIVAVLIVGGNNLTDIQDNSDDGQEQYDGTPGVEENTIRREKAPVFALYQNSPNPFSSGTQIQFVTPDVENTSLTIFDAAGRVIKTLHPDSKASSSSSRLSISWDGTDLKGQRVPSGIYFYRLTCSGRTTSRKMVIAR</sequence>
<dbReference type="Gene3D" id="2.60.40.4070">
    <property type="match status" value="1"/>
</dbReference>
<comment type="caution">
    <text evidence="10">The sequence shown here is derived from an EMBL/GenBank/DDBJ whole genome shotgun (WGS) entry which is preliminary data.</text>
</comment>
<dbReference type="PROSITE" id="PS51892">
    <property type="entry name" value="SUBTILASE"/>
    <property type="match status" value="1"/>
</dbReference>
<feature type="active site" description="Charge relay system" evidence="5 6">
    <location>
        <position position="186"/>
    </location>
</feature>
<dbReference type="InterPro" id="IPR000209">
    <property type="entry name" value="Peptidase_S8/S53_dom"/>
</dbReference>
<evidence type="ECO:0000256" key="5">
    <source>
        <dbReference type="PIRSR" id="PIRSR615500-1"/>
    </source>
</evidence>
<dbReference type="NCBIfam" id="TIGR04183">
    <property type="entry name" value="Por_Secre_tail"/>
    <property type="match status" value="1"/>
</dbReference>
<dbReference type="InterPro" id="IPR050131">
    <property type="entry name" value="Peptidase_S8_subtilisin-like"/>
</dbReference>
<accession>A0A523UZQ6</accession>
<evidence type="ECO:0000313" key="10">
    <source>
        <dbReference type="EMBL" id="TET47861.1"/>
    </source>
</evidence>
<reference evidence="10 11" key="1">
    <citation type="submission" date="2019-03" db="EMBL/GenBank/DDBJ databases">
        <title>Metabolic potential of uncultured bacteria and archaea associated with petroleum seepage in deep-sea sediments.</title>
        <authorList>
            <person name="Dong X."/>
            <person name="Hubert C."/>
        </authorList>
    </citation>
    <scope>NUCLEOTIDE SEQUENCE [LARGE SCALE GENOMIC DNA]</scope>
    <source>
        <strain evidence="10">E44_bin18</strain>
    </source>
</reference>
<dbReference type="GO" id="GO:0006508">
    <property type="term" value="P:proteolysis"/>
    <property type="evidence" value="ECO:0007669"/>
    <property type="project" value="UniProtKB-KW"/>
</dbReference>
<evidence type="ECO:0000259" key="8">
    <source>
        <dbReference type="Pfam" id="PF00082"/>
    </source>
</evidence>
<keyword evidence="7" id="KW-0732">Signal</keyword>
<evidence type="ECO:0000259" key="9">
    <source>
        <dbReference type="Pfam" id="PF13860"/>
    </source>
</evidence>
<organism evidence="10 11">
    <name type="scientific">candidate division TA06 bacterium</name>
    <dbReference type="NCBI Taxonomy" id="2250710"/>
    <lineage>
        <taxon>Bacteria</taxon>
        <taxon>Bacteria division TA06</taxon>
    </lineage>
</organism>
<dbReference type="Gene3D" id="3.40.50.200">
    <property type="entry name" value="Peptidase S8/S53 domain"/>
    <property type="match status" value="1"/>
</dbReference>
<dbReference type="InterPro" id="IPR015500">
    <property type="entry name" value="Peptidase_S8_subtilisin-rel"/>
</dbReference>
<feature type="active site" description="Charge relay system" evidence="5 6">
    <location>
        <position position="241"/>
    </location>
</feature>
<dbReference type="PANTHER" id="PTHR43806">
    <property type="entry name" value="PEPTIDASE S8"/>
    <property type="match status" value="1"/>
</dbReference>
<feature type="domain" description="Peptidase S8/S53" evidence="8">
    <location>
        <begin position="177"/>
        <end position="489"/>
    </location>
</feature>
<feature type="signal peptide" evidence="7">
    <location>
        <begin position="1"/>
        <end position="19"/>
    </location>
</feature>
<dbReference type="PRINTS" id="PR00723">
    <property type="entry name" value="SUBTILISIN"/>
</dbReference>
<evidence type="ECO:0000256" key="7">
    <source>
        <dbReference type="SAM" id="SignalP"/>
    </source>
</evidence>
<dbReference type="Proteomes" id="UP000315525">
    <property type="component" value="Unassembled WGS sequence"/>
</dbReference>
<gene>
    <name evidence="10" type="ORF">E3J62_00185</name>
</gene>
<feature type="domain" description="FlgD/Vpr Ig-like" evidence="9">
    <location>
        <begin position="934"/>
        <end position="993"/>
    </location>
</feature>
<evidence type="ECO:0000256" key="2">
    <source>
        <dbReference type="ARBA" id="ARBA00022670"/>
    </source>
</evidence>
<dbReference type="GO" id="GO:0004252">
    <property type="term" value="F:serine-type endopeptidase activity"/>
    <property type="evidence" value="ECO:0007669"/>
    <property type="project" value="UniProtKB-UniRule"/>
</dbReference>
<evidence type="ECO:0000256" key="1">
    <source>
        <dbReference type="ARBA" id="ARBA00011073"/>
    </source>
</evidence>
<dbReference type="AlphaFoldDB" id="A0A523UZQ6"/>
<keyword evidence="4 6" id="KW-0720">Serine protease</keyword>
<protein>
    <submittedName>
        <fullName evidence="10">T9SS type A sorting domain-containing protein</fullName>
    </submittedName>
</protein>
<evidence type="ECO:0000256" key="4">
    <source>
        <dbReference type="ARBA" id="ARBA00022825"/>
    </source>
</evidence>
<dbReference type="PANTHER" id="PTHR43806:SF11">
    <property type="entry name" value="CEREVISIN-RELATED"/>
    <property type="match status" value="1"/>
</dbReference>
<dbReference type="PROSITE" id="PS00138">
    <property type="entry name" value="SUBTILASE_SER"/>
    <property type="match status" value="1"/>
</dbReference>
<dbReference type="InterPro" id="IPR023828">
    <property type="entry name" value="Peptidase_S8_Ser-AS"/>
</dbReference>
<dbReference type="Pfam" id="PF00082">
    <property type="entry name" value="Peptidase_S8"/>
    <property type="match status" value="1"/>
</dbReference>
<feature type="chain" id="PRO_5022127028" evidence="7">
    <location>
        <begin position="20"/>
        <end position="1008"/>
    </location>
</feature>
<feature type="active site" description="Charge relay system" evidence="5 6">
    <location>
        <position position="441"/>
    </location>
</feature>
<evidence type="ECO:0000313" key="11">
    <source>
        <dbReference type="Proteomes" id="UP000315525"/>
    </source>
</evidence>